<sequence length="411" mass="46028">MAEGLPSSWDELPPDLLGLVLRRLPSLADRVHVRAVCRPWRAGAQPQRQSLPPPLPWLALRDGGLVDLQGAPVRCAPILRGGFFGYIAFDNLAFLVDRDGKCSLMNPVSGVRFPLPKLVPAVLRAIDGSRAYDRSYIQKGYVKAIISSPLDLTPDPHVAVLILEGYSLAISACKQQDAISISMPDPERPNGRLRIHDIAFLDGKLYALNSREGLYVIKFDSGRLSKLKSSSCFHQCIPEDRKQKEIYYSNRQRTNNYESYPEYLVMRYLAESNGRLLMIRRWISIPPRARLGDHDRTVRFEVFVADLSTLPGRWTKVDSLAGQALFLGSECSKSVLASQCAGGIEEDCIYFMHRAFDNPCTEHFGPCVDPLGDSGVYNMRNGGIKPLVPDSVMSELKRKRQFLTWFFPADA</sequence>
<dbReference type="SUPFAM" id="SSF81383">
    <property type="entry name" value="F-box domain"/>
    <property type="match status" value="1"/>
</dbReference>
<dbReference type="Pfam" id="PF03478">
    <property type="entry name" value="Beta-prop_KIB1-4"/>
    <property type="match status" value="1"/>
</dbReference>
<comment type="caution">
    <text evidence="3">The sequence shown here is derived from an EMBL/GenBank/DDBJ whole genome shotgun (WGS) entry which is preliminary data.</text>
</comment>
<evidence type="ECO:0000259" key="2">
    <source>
        <dbReference type="Pfam" id="PF12937"/>
    </source>
</evidence>
<dbReference type="PANTHER" id="PTHR33110">
    <property type="entry name" value="F-BOX/KELCH-REPEAT PROTEIN-RELATED"/>
    <property type="match status" value="1"/>
</dbReference>
<dbReference type="Gramene" id="TVU06447">
    <property type="protein sequence ID" value="TVU06447"/>
    <property type="gene ID" value="EJB05_49664"/>
</dbReference>
<evidence type="ECO:0000259" key="1">
    <source>
        <dbReference type="Pfam" id="PF03478"/>
    </source>
</evidence>
<feature type="domain" description="KIB1-4 beta-propeller" evidence="1">
    <location>
        <begin position="94"/>
        <end position="378"/>
    </location>
</feature>
<gene>
    <name evidence="3" type="ORF">EJB05_49664</name>
</gene>
<dbReference type="Pfam" id="PF12937">
    <property type="entry name" value="F-box-like"/>
    <property type="match status" value="1"/>
</dbReference>
<dbReference type="Gene3D" id="1.20.1280.50">
    <property type="match status" value="1"/>
</dbReference>
<accession>A0A5J9T5E4</accession>
<dbReference type="AlphaFoldDB" id="A0A5J9T5E4"/>
<dbReference type="EMBL" id="RWGY01000051">
    <property type="protein sequence ID" value="TVU06447.1"/>
    <property type="molecule type" value="Genomic_DNA"/>
</dbReference>
<dbReference type="InterPro" id="IPR036047">
    <property type="entry name" value="F-box-like_dom_sf"/>
</dbReference>
<evidence type="ECO:0000313" key="3">
    <source>
        <dbReference type="EMBL" id="TVU06447.1"/>
    </source>
</evidence>
<organism evidence="3 4">
    <name type="scientific">Eragrostis curvula</name>
    <name type="common">weeping love grass</name>
    <dbReference type="NCBI Taxonomy" id="38414"/>
    <lineage>
        <taxon>Eukaryota</taxon>
        <taxon>Viridiplantae</taxon>
        <taxon>Streptophyta</taxon>
        <taxon>Embryophyta</taxon>
        <taxon>Tracheophyta</taxon>
        <taxon>Spermatophyta</taxon>
        <taxon>Magnoliopsida</taxon>
        <taxon>Liliopsida</taxon>
        <taxon>Poales</taxon>
        <taxon>Poaceae</taxon>
        <taxon>PACMAD clade</taxon>
        <taxon>Chloridoideae</taxon>
        <taxon>Eragrostideae</taxon>
        <taxon>Eragrostidinae</taxon>
        <taxon>Eragrostis</taxon>
    </lineage>
</organism>
<proteinExistence type="predicted"/>
<dbReference type="InterPro" id="IPR005174">
    <property type="entry name" value="KIB1-4_b-propeller"/>
</dbReference>
<feature type="non-terminal residue" evidence="3">
    <location>
        <position position="1"/>
    </location>
</feature>
<dbReference type="PANTHER" id="PTHR33110:SF143">
    <property type="entry name" value="F-BOX DOMAIN CONTAINING PROTEIN, EXPRESSED"/>
    <property type="match status" value="1"/>
</dbReference>
<dbReference type="InterPro" id="IPR001810">
    <property type="entry name" value="F-box_dom"/>
</dbReference>
<protein>
    <submittedName>
        <fullName evidence="3">Uncharacterized protein</fullName>
    </submittedName>
</protein>
<name>A0A5J9T5E4_9POAL</name>
<evidence type="ECO:0000313" key="4">
    <source>
        <dbReference type="Proteomes" id="UP000324897"/>
    </source>
</evidence>
<reference evidence="3 4" key="1">
    <citation type="journal article" date="2019" name="Sci. Rep.">
        <title>A high-quality genome of Eragrostis curvula grass provides insights into Poaceae evolution and supports new strategies to enhance forage quality.</title>
        <authorList>
            <person name="Carballo J."/>
            <person name="Santos B.A.C.M."/>
            <person name="Zappacosta D."/>
            <person name="Garbus I."/>
            <person name="Selva J.P."/>
            <person name="Gallo C.A."/>
            <person name="Diaz A."/>
            <person name="Albertini E."/>
            <person name="Caccamo M."/>
            <person name="Echenique V."/>
        </authorList>
    </citation>
    <scope>NUCLEOTIDE SEQUENCE [LARGE SCALE GENOMIC DNA]</scope>
    <source>
        <strain evidence="4">cv. Victoria</strain>
        <tissue evidence="3">Leaf</tissue>
    </source>
</reference>
<dbReference type="Proteomes" id="UP000324897">
    <property type="component" value="Unassembled WGS sequence"/>
</dbReference>
<dbReference type="OrthoDB" id="694183at2759"/>
<feature type="domain" description="F-box" evidence="2">
    <location>
        <begin position="9"/>
        <end position="42"/>
    </location>
</feature>
<keyword evidence="4" id="KW-1185">Reference proteome</keyword>